<dbReference type="STRING" id="392015.SAMN05421543_1155"/>
<dbReference type="EMBL" id="FPBV01000015">
    <property type="protein sequence ID" value="SFU94801.1"/>
    <property type="molecule type" value="Genomic_DNA"/>
</dbReference>
<dbReference type="AlphaFoldDB" id="A0A1I7KBJ9"/>
<dbReference type="InterPro" id="IPR036388">
    <property type="entry name" value="WH-like_DNA-bd_sf"/>
</dbReference>
<evidence type="ECO:0000313" key="2">
    <source>
        <dbReference type="Proteomes" id="UP000183508"/>
    </source>
</evidence>
<dbReference type="Proteomes" id="UP000183508">
    <property type="component" value="Unassembled WGS sequence"/>
</dbReference>
<evidence type="ECO:0008006" key="3">
    <source>
        <dbReference type="Google" id="ProtNLM"/>
    </source>
</evidence>
<reference evidence="2" key="1">
    <citation type="submission" date="2016-10" db="EMBL/GenBank/DDBJ databases">
        <authorList>
            <person name="Varghese N."/>
        </authorList>
    </citation>
    <scope>NUCLEOTIDE SEQUENCE [LARGE SCALE GENOMIC DNA]</scope>
    <source>
        <strain evidence="2">DSM 17980</strain>
    </source>
</reference>
<gene>
    <name evidence="1" type="ORF">SAMN05421543_1155</name>
</gene>
<organism evidence="1 2">
    <name type="scientific">Alicyclobacillus macrosporangiidus</name>
    <dbReference type="NCBI Taxonomy" id="392015"/>
    <lineage>
        <taxon>Bacteria</taxon>
        <taxon>Bacillati</taxon>
        <taxon>Bacillota</taxon>
        <taxon>Bacilli</taxon>
        <taxon>Bacillales</taxon>
        <taxon>Alicyclobacillaceae</taxon>
        <taxon>Alicyclobacillus</taxon>
    </lineage>
</organism>
<keyword evidence="2" id="KW-1185">Reference proteome</keyword>
<accession>A0A1I7KBJ9</accession>
<name>A0A1I7KBJ9_9BACL</name>
<proteinExistence type="predicted"/>
<dbReference type="Gene3D" id="1.10.10.10">
    <property type="entry name" value="Winged helix-like DNA-binding domain superfamily/Winged helix DNA-binding domain"/>
    <property type="match status" value="1"/>
</dbReference>
<dbReference type="OrthoDB" id="2378687at2"/>
<evidence type="ECO:0000313" key="1">
    <source>
        <dbReference type="EMBL" id="SFU94801.1"/>
    </source>
</evidence>
<sequence length="43" mass="5104">MMRAVELLDWPEIAELAGMSRDAVRYHYSQGLRSRERYRGMMA</sequence>
<protein>
    <recommendedName>
        <fullName evidence="3">Sigma-70, region 4</fullName>
    </recommendedName>
</protein>